<dbReference type="Pfam" id="PF02954">
    <property type="entry name" value="HTH_8"/>
    <property type="match status" value="1"/>
</dbReference>
<reference evidence="10 11" key="1">
    <citation type="submission" date="2021-05" db="EMBL/GenBank/DDBJ databases">
        <title>Genetic and Functional Diversity in Clade A Lucinid endosymbionts from the Bahamas.</title>
        <authorList>
            <person name="Giani N.M."/>
            <person name="Engel A.S."/>
            <person name="Campbell B.J."/>
        </authorList>
    </citation>
    <scope>NUCLEOTIDE SEQUENCE [LARGE SCALE GENOMIC DNA]</scope>
    <source>
        <strain evidence="10">LUC16012Gg_MoonRockCtena</strain>
    </source>
</reference>
<name>A0A944QTJ1_9GAMM</name>
<dbReference type="SUPFAM" id="SSF52172">
    <property type="entry name" value="CheY-like"/>
    <property type="match status" value="1"/>
</dbReference>
<dbReference type="PROSITE" id="PS50045">
    <property type="entry name" value="SIGMA54_INTERACT_4"/>
    <property type="match status" value="1"/>
</dbReference>
<evidence type="ECO:0000259" key="9">
    <source>
        <dbReference type="PROSITE" id="PS50110"/>
    </source>
</evidence>
<dbReference type="InterPro" id="IPR001789">
    <property type="entry name" value="Sig_transdc_resp-reg_receiver"/>
</dbReference>
<dbReference type="Gene3D" id="3.40.50.2300">
    <property type="match status" value="1"/>
</dbReference>
<protein>
    <submittedName>
        <fullName evidence="10">Sigma-54 dependent transcriptional regulator</fullName>
    </submittedName>
</protein>
<dbReference type="InterPro" id="IPR025944">
    <property type="entry name" value="Sigma_54_int_dom_CS"/>
</dbReference>
<keyword evidence="3" id="KW-0805">Transcription regulation</keyword>
<dbReference type="AlphaFoldDB" id="A0A944QTJ1"/>
<dbReference type="GO" id="GO:0000160">
    <property type="term" value="P:phosphorelay signal transduction system"/>
    <property type="evidence" value="ECO:0007669"/>
    <property type="project" value="InterPro"/>
</dbReference>
<evidence type="ECO:0000256" key="6">
    <source>
        <dbReference type="PROSITE-ProRule" id="PRU00169"/>
    </source>
</evidence>
<keyword evidence="1" id="KW-0547">Nucleotide-binding</keyword>
<dbReference type="Gene3D" id="1.10.8.60">
    <property type="match status" value="1"/>
</dbReference>
<dbReference type="InterPro" id="IPR002078">
    <property type="entry name" value="Sigma_54_int"/>
</dbReference>
<keyword evidence="6" id="KW-0597">Phosphoprotein</keyword>
<comment type="caution">
    <text evidence="10">The sequence shown here is derived from an EMBL/GenBank/DDBJ whole genome shotgun (WGS) entry which is preliminary data.</text>
</comment>
<dbReference type="InterPro" id="IPR009057">
    <property type="entry name" value="Homeodomain-like_sf"/>
</dbReference>
<dbReference type="InterPro" id="IPR025943">
    <property type="entry name" value="Sigma_54_int_dom_ATP-bd_2"/>
</dbReference>
<dbReference type="InterPro" id="IPR003593">
    <property type="entry name" value="AAA+_ATPase"/>
</dbReference>
<evidence type="ECO:0000256" key="1">
    <source>
        <dbReference type="ARBA" id="ARBA00022741"/>
    </source>
</evidence>
<dbReference type="CDD" id="cd00009">
    <property type="entry name" value="AAA"/>
    <property type="match status" value="1"/>
</dbReference>
<dbReference type="EMBL" id="JAHHGM010000001">
    <property type="protein sequence ID" value="MBT2987691.1"/>
    <property type="molecule type" value="Genomic_DNA"/>
</dbReference>
<feature type="coiled-coil region" evidence="7">
    <location>
        <begin position="116"/>
        <end position="143"/>
    </location>
</feature>
<organism evidence="10 11">
    <name type="scientific">Candidatus Thiodiazotropha taylori</name>
    <dbReference type="NCBI Taxonomy" id="2792791"/>
    <lineage>
        <taxon>Bacteria</taxon>
        <taxon>Pseudomonadati</taxon>
        <taxon>Pseudomonadota</taxon>
        <taxon>Gammaproteobacteria</taxon>
        <taxon>Chromatiales</taxon>
        <taxon>Sedimenticolaceae</taxon>
        <taxon>Candidatus Thiodiazotropha</taxon>
    </lineage>
</organism>
<dbReference type="InterPro" id="IPR011006">
    <property type="entry name" value="CheY-like_superfamily"/>
</dbReference>
<keyword evidence="7" id="KW-0175">Coiled coil</keyword>
<dbReference type="Proteomes" id="UP000770889">
    <property type="component" value="Unassembled WGS sequence"/>
</dbReference>
<evidence type="ECO:0000256" key="7">
    <source>
        <dbReference type="SAM" id="Coils"/>
    </source>
</evidence>
<keyword evidence="4" id="KW-0238">DNA-binding</keyword>
<evidence type="ECO:0000256" key="5">
    <source>
        <dbReference type="ARBA" id="ARBA00023163"/>
    </source>
</evidence>
<dbReference type="GO" id="GO:0005524">
    <property type="term" value="F:ATP binding"/>
    <property type="evidence" value="ECO:0007669"/>
    <property type="project" value="UniProtKB-KW"/>
</dbReference>
<gene>
    <name evidence="10" type="ORF">KME65_01895</name>
</gene>
<keyword evidence="2" id="KW-0067">ATP-binding</keyword>
<dbReference type="GO" id="GO:0043565">
    <property type="term" value="F:sequence-specific DNA binding"/>
    <property type="evidence" value="ECO:0007669"/>
    <property type="project" value="InterPro"/>
</dbReference>
<dbReference type="Gene3D" id="1.10.10.60">
    <property type="entry name" value="Homeodomain-like"/>
    <property type="match status" value="1"/>
</dbReference>
<sequence length="457" mass="51092">MSSEIGRVLIVDDEATAVENLAHVCRKEGYEVTTRTTGMGAIEALEKMRFDVVLTDLQMEKVDGMAVLRRAKELDPGTAVVLITGFATLDSAVEAMKAGAFHYIAKPFRLDEVREVMRNALELVQLKRENRELKAQLSAGRNEPSIITQDAIMQRLLEMTRHIAPTDTNVLITGESGTGKELLARFIHAHSGRSERAYQAVNCGALQEDLLANELFGHEKGAYTGATEARAGIIRAADGGTLFLDEIAEMSLGMQVKLLRVTQEREVHPLGSTQAIPVDIRLITATHRDLLDEVAAGRFRQDLYYRLDVVELHLPPLAERRDDIPLLAFYFLRKHAAHIGRTVDDIEPAAMAALLDYDYPGNIRELENIMERAVTLAHDEKVTKANLPPALVEKSVHVVREEAGRLPTLEEREVDYIRYVLERSGQNRTQAAKVLGIDRVSLWRKLKKYGMEESQNP</sequence>
<dbReference type="GO" id="GO:0006355">
    <property type="term" value="P:regulation of DNA-templated transcription"/>
    <property type="evidence" value="ECO:0007669"/>
    <property type="project" value="InterPro"/>
</dbReference>
<dbReference type="PANTHER" id="PTHR32071">
    <property type="entry name" value="TRANSCRIPTIONAL REGULATORY PROTEIN"/>
    <property type="match status" value="1"/>
</dbReference>
<dbReference type="InterPro" id="IPR027417">
    <property type="entry name" value="P-loop_NTPase"/>
</dbReference>
<dbReference type="SMART" id="SM00448">
    <property type="entry name" value="REC"/>
    <property type="match status" value="1"/>
</dbReference>
<dbReference type="PANTHER" id="PTHR32071:SF119">
    <property type="entry name" value="SIGMA L-DEPENDENT TRANSCRIPTIONAL REGULATOR YPLP-RELATED"/>
    <property type="match status" value="1"/>
</dbReference>
<feature type="modified residue" description="4-aspartylphosphate" evidence="6">
    <location>
        <position position="56"/>
    </location>
</feature>
<keyword evidence="5" id="KW-0804">Transcription</keyword>
<feature type="domain" description="Response regulatory" evidence="9">
    <location>
        <begin position="7"/>
        <end position="121"/>
    </location>
</feature>
<dbReference type="SUPFAM" id="SSF46689">
    <property type="entry name" value="Homeodomain-like"/>
    <property type="match status" value="1"/>
</dbReference>
<dbReference type="SMART" id="SM00382">
    <property type="entry name" value="AAA"/>
    <property type="match status" value="1"/>
</dbReference>
<dbReference type="PRINTS" id="PR01590">
    <property type="entry name" value="HTHFIS"/>
</dbReference>
<dbReference type="InterPro" id="IPR058031">
    <property type="entry name" value="AAA_lid_NorR"/>
</dbReference>
<dbReference type="Pfam" id="PF25601">
    <property type="entry name" value="AAA_lid_14"/>
    <property type="match status" value="1"/>
</dbReference>
<proteinExistence type="predicted"/>
<dbReference type="PROSITE" id="PS00675">
    <property type="entry name" value="SIGMA54_INTERACT_1"/>
    <property type="match status" value="1"/>
</dbReference>
<feature type="domain" description="Sigma-54 factor interaction" evidence="8">
    <location>
        <begin position="146"/>
        <end position="375"/>
    </location>
</feature>
<dbReference type="Pfam" id="PF00158">
    <property type="entry name" value="Sigma54_activat"/>
    <property type="match status" value="1"/>
</dbReference>
<evidence type="ECO:0000256" key="4">
    <source>
        <dbReference type="ARBA" id="ARBA00023125"/>
    </source>
</evidence>
<dbReference type="SUPFAM" id="SSF52540">
    <property type="entry name" value="P-loop containing nucleoside triphosphate hydrolases"/>
    <property type="match status" value="1"/>
</dbReference>
<dbReference type="Gene3D" id="3.40.50.300">
    <property type="entry name" value="P-loop containing nucleotide triphosphate hydrolases"/>
    <property type="match status" value="1"/>
</dbReference>
<dbReference type="FunFam" id="3.40.50.300:FF:000006">
    <property type="entry name" value="DNA-binding transcriptional regulator NtrC"/>
    <property type="match status" value="1"/>
</dbReference>
<evidence type="ECO:0000259" key="8">
    <source>
        <dbReference type="PROSITE" id="PS50045"/>
    </source>
</evidence>
<evidence type="ECO:0000256" key="3">
    <source>
        <dbReference type="ARBA" id="ARBA00023015"/>
    </source>
</evidence>
<dbReference type="PROSITE" id="PS00676">
    <property type="entry name" value="SIGMA54_INTERACT_2"/>
    <property type="match status" value="1"/>
</dbReference>
<dbReference type="InterPro" id="IPR002197">
    <property type="entry name" value="HTH_Fis"/>
</dbReference>
<evidence type="ECO:0000313" key="10">
    <source>
        <dbReference type="EMBL" id="MBT2987691.1"/>
    </source>
</evidence>
<accession>A0A944QTJ1</accession>
<dbReference type="InterPro" id="IPR025662">
    <property type="entry name" value="Sigma_54_int_dom_ATP-bd_1"/>
</dbReference>
<evidence type="ECO:0000313" key="11">
    <source>
        <dbReference type="Proteomes" id="UP000770889"/>
    </source>
</evidence>
<dbReference type="PROSITE" id="PS00688">
    <property type="entry name" value="SIGMA54_INTERACT_3"/>
    <property type="match status" value="1"/>
</dbReference>
<dbReference type="Pfam" id="PF00072">
    <property type="entry name" value="Response_reg"/>
    <property type="match status" value="1"/>
</dbReference>
<evidence type="ECO:0000256" key="2">
    <source>
        <dbReference type="ARBA" id="ARBA00022840"/>
    </source>
</evidence>
<dbReference type="PROSITE" id="PS50110">
    <property type="entry name" value="RESPONSE_REGULATORY"/>
    <property type="match status" value="1"/>
</dbReference>